<organism evidence="1 2">
    <name type="scientific">Armillaria ostoyae</name>
    <name type="common">Armillaria root rot fungus</name>
    <dbReference type="NCBI Taxonomy" id="47428"/>
    <lineage>
        <taxon>Eukaryota</taxon>
        <taxon>Fungi</taxon>
        <taxon>Dikarya</taxon>
        <taxon>Basidiomycota</taxon>
        <taxon>Agaricomycotina</taxon>
        <taxon>Agaricomycetes</taxon>
        <taxon>Agaricomycetidae</taxon>
        <taxon>Agaricales</taxon>
        <taxon>Marasmiineae</taxon>
        <taxon>Physalacriaceae</taxon>
        <taxon>Armillaria</taxon>
    </lineage>
</organism>
<dbReference type="OMA" id="ALFMEEY"/>
<dbReference type="Proteomes" id="UP000219338">
    <property type="component" value="Unassembled WGS sequence"/>
</dbReference>
<keyword evidence="2" id="KW-1185">Reference proteome</keyword>
<sequence>MLCSVWSSRYDHALIENATRIGPLQELETRIAKETGTIDSVEVFQETLSRRNAQSVPALKTLNTLFELRLEFPVKQRALRYRVKREWRFITSVTAPAASTPPDFGLSSLALMRTYSLHCVPDALFMEEYLTKDLSVPTGRIQCLTDTRAHIYPSDACIPSPVNIIRTSFTLQIPINFDGQRKLHPPDFRGATTTATKSATG</sequence>
<evidence type="ECO:0000313" key="2">
    <source>
        <dbReference type="Proteomes" id="UP000219338"/>
    </source>
</evidence>
<proteinExistence type="predicted"/>
<dbReference type="EMBL" id="FUEG01000004">
    <property type="protein sequence ID" value="SJL02928.1"/>
    <property type="molecule type" value="Genomic_DNA"/>
</dbReference>
<protein>
    <submittedName>
        <fullName evidence="1">Uncharacterized protein</fullName>
    </submittedName>
</protein>
<reference evidence="2" key="1">
    <citation type="journal article" date="2017" name="Nat. Ecol. Evol.">
        <title>Genome expansion and lineage-specific genetic innovations in the forest pathogenic fungi Armillaria.</title>
        <authorList>
            <person name="Sipos G."/>
            <person name="Prasanna A.N."/>
            <person name="Walter M.C."/>
            <person name="O'Connor E."/>
            <person name="Balint B."/>
            <person name="Krizsan K."/>
            <person name="Kiss B."/>
            <person name="Hess J."/>
            <person name="Varga T."/>
            <person name="Slot J."/>
            <person name="Riley R."/>
            <person name="Boka B."/>
            <person name="Rigling D."/>
            <person name="Barry K."/>
            <person name="Lee J."/>
            <person name="Mihaltcheva S."/>
            <person name="LaButti K."/>
            <person name="Lipzen A."/>
            <person name="Waldron R."/>
            <person name="Moloney N.M."/>
            <person name="Sperisen C."/>
            <person name="Kredics L."/>
            <person name="Vagvoelgyi C."/>
            <person name="Patrignani A."/>
            <person name="Fitzpatrick D."/>
            <person name="Nagy I."/>
            <person name="Doyle S."/>
            <person name="Anderson J.B."/>
            <person name="Grigoriev I.V."/>
            <person name="Gueldener U."/>
            <person name="Muensterkoetter M."/>
            <person name="Nagy L.G."/>
        </authorList>
    </citation>
    <scope>NUCLEOTIDE SEQUENCE [LARGE SCALE GENOMIC DNA]</scope>
    <source>
        <strain evidence="2">C18/9</strain>
    </source>
</reference>
<evidence type="ECO:0000313" key="1">
    <source>
        <dbReference type="EMBL" id="SJL02928.1"/>
    </source>
</evidence>
<accession>A0A284R2K2</accession>
<dbReference type="AlphaFoldDB" id="A0A284R2K2"/>
<gene>
    <name evidence="1" type="ORF">ARMOST_06269</name>
</gene>
<dbReference type="OrthoDB" id="10448086at2759"/>
<name>A0A284R2K2_ARMOS</name>